<evidence type="ECO:0000313" key="2">
    <source>
        <dbReference type="Proteomes" id="UP001219525"/>
    </source>
</evidence>
<accession>A0AAD6UVJ2</accession>
<feature type="non-terminal residue" evidence="1">
    <location>
        <position position="1"/>
    </location>
</feature>
<proteinExistence type="predicted"/>
<protein>
    <submittedName>
        <fullName evidence="1">Uncharacterized protein</fullName>
    </submittedName>
</protein>
<sequence>SYINLPKPIPILLGDNSEIYAIGLGTSRRCIKTPLGTRTVDFTRTLHAPKLAGSLLSVGQLTALPGVKLEFEGIFCIIKLHGEILCQATFRDGLYTLD</sequence>
<feature type="non-terminal residue" evidence="1">
    <location>
        <position position="98"/>
    </location>
</feature>
<dbReference type="Proteomes" id="UP001219525">
    <property type="component" value="Unassembled WGS sequence"/>
</dbReference>
<name>A0AAD6UVJ2_9AGAR</name>
<dbReference type="AlphaFoldDB" id="A0AAD6UVJ2"/>
<organism evidence="1 2">
    <name type="scientific">Mycena pura</name>
    <dbReference type="NCBI Taxonomy" id="153505"/>
    <lineage>
        <taxon>Eukaryota</taxon>
        <taxon>Fungi</taxon>
        <taxon>Dikarya</taxon>
        <taxon>Basidiomycota</taxon>
        <taxon>Agaricomycotina</taxon>
        <taxon>Agaricomycetes</taxon>
        <taxon>Agaricomycetidae</taxon>
        <taxon>Agaricales</taxon>
        <taxon>Marasmiineae</taxon>
        <taxon>Mycenaceae</taxon>
        <taxon>Mycena</taxon>
    </lineage>
</organism>
<dbReference type="EMBL" id="JARJCW010000086">
    <property type="protein sequence ID" value="KAJ7196026.1"/>
    <property type="molecule type" value="Genomic_DNA"/>
</dbReference>
<gene>
    <name evidence="1" type="ORF">GGX14DRAFT_333457</name>
</gene>
<keyword evidence="2" id="KW-1185">Reference proteome</keyword>
<evidence type="ECO:0000313" key="1">
    <source>
        <dbReference type="EMBL" id="KAJ7196026.1"/>
    </source>
</evidence>
<comment type="caution">
    <text evidence="1">The sequence shown here is derived from an EMBL/GenBank/DDBJ whole genome shotgun (WGS) entry which is preliminary data.</text>
</comment>
<reference evidence="1" key="1">
    <citation type="submission" date="2023-03" db="EMBL/GenBank/DDBJ databases">
        <title>Massive genome expansion in bonnet fungi (Mycena s.s.) driven by repeated elements and novel gene families across ecological guilds.</title>
        <authorList>
            <consortium name="Lawrence Berkeley National Laboratory"/>
            <person name="Harder C.B."/>
            <person name="Miyauchi S."/>
            <person name="Viragh M."/>
            <person name="Kuo A."/>
            <person name="Thoen E."/>
            <person name="Andreopoulos B."/>
            <person name="Lu D."/>
            <person name="Skrede I."/>
            <person name="Drula E."/>
            <person name="Henrissat B."/>
            <person name="Morin E."/>
            <person name="Kohler A."/>
            <person name="Barry K."/>
            <person name="LaButti K."/>
            <person name="Morin E."/>
            <person name="Salamov A."/>
            <person name="Lipzen A."/>
            <person name="Mereny Z."/>
            <person name="Hegedus B."/>
            <person name="Baldrian P."/>
            <person name="Stursova M."/>
            <person name="Weitz H."/>
            <person name="Taylor A."/>
            <person name="Grigoriev I.V."/>
            <person name="Nagy L.G."/>
            <person name="Martin F."/>
            <person name="Kauserud H."/>
        </authorList>
    </citation>
    <scope>NUCLEOTIDE SEQUENCE</scope>
    <source>
        <strain evidence="1">9144</strain>
    </source>
</reference>